<reference evidence="1" key="1">
    <citation type="submission" date="2023-07" db="EMBL/GenBank/DDBJ databases">
        <title>Genome content predicts the carbon catabolic preferences of heterotrophic bacteria.</title>
        <authorList>
            <person name="Gralka M."/>
        </authorList>
    </citation>
    <scope>NUCLEOTIDE SEQUENCE</scope>
    <source>
        <strain evidence="1">I3M17_2</strain>
    </source>
</reference>
<evidence type="ECO:0000313" key="2">
    <source>
        <dbReference type="Proteomes" id="UP001169760"/>
    </source>
</evidence>
<dbReference type="Proteomes" id="UP001169760">
    <property type="component" value="Unassembled WGS sequence"/>
</dbReference>
<name>A0AAW7X3E3_9GAMM</name>
<evidence type="ECO:0000313" key="1">
    <source>
        <dbReference type="EMBL" id="MDO6422301.1"/>
    </source>
</evidence>
<accession>A0AAW7X3E3</accession>
<comment type="caution">
    <text evidence="1">The sequence shown here is derived from an EMBL/GenBank/DDBJ whole genome shotgun (WGS) entry which is preliminary data.</text>
</comment>
<sequence>MDSANLKVNRAKKHLKELEKFLSVNKPFRYCVETNFKTGQRATFADRNEDLANDAGIIIGDIVHNLRAAMDHVYWECTESYSRSDGERKSIQFPISASEESLQKSVLPGLPKRVSAEFAQALESLNPHRGDTGNNLLYAIHDLDVSDKHKLLIPTGNFTQISRDNIKKELPDFPNMSGGFGNCRRDVVWKIQPMTWTQRRKAKIPPSNIIIKELNVEVTVVLNIEGVEFSNPVEQTVRELILEVERVIDVLRSACKH</sequence>
<protein>
    <submittedName>
        <fullName evidence="1">Uncharacterized protein</fullName>
    </submittedName>
</protein>
<gene>
    <name evidence="1" type="ORF">Q4521_07430</name>
</gene>
<dbReference type="RefSeq" id="WP_303492242.1">
    <property type="nucleotide sequence ID" value="NZ_JAUOPB010000005.1"/>
</dbReference>
<organism evidence="1 2">
    <name type="scientific">Saccharophagus degradans</name>
    <dbReference type="NCBI Taxonomy" id="86304"/>
    <lineage>
        <taxon>Bacteria</taxon>
        <taxon>Pseudomonadati</taxon>
        <taxon>Pseudomonadota</taxon>
        <taxon>Gammaproteobacteria</taxon>
        <taxon>Cellvibrionales</taxon>
        <taxon>Cellvibrionaceae</taxon>
        <taxon>Saccharophagus</taxon>
    </lineage>
</organism>
<proteinExistence type="predicted"/>
<dbReference type="EMBL" id="JAUOPB010000005">
    <property type="protein sequence ID" value="MDO6422301.1"/>
    <property type="molecule type" value="Genomic_DNA"/>
</dbReference>
<dbReference type="AlphaFoldDB" id="A0AAW7X3E3"/>